<sequence>MDQIILTAVAVALLILLAGVFAALDAALSTVSVARVEEMAKDSRYGAARLSRMLLTRPRYINVTVLLHLLSLISGVVLLTVVFAELIESTAWALVGVIAVMTIAAYVVAGVGPRTLGRQHAYSLALGASTPMWVLGMVLGPVASILVGVGNAVTPGRGFRNGPFATEIELLEIVDMARERGVVADDESRMIQSVFELGDTTAREVMTPRTEMVWIESSKTVGQAARLAVKSGYSRIPVVDGDNSDDVVGVIYLRDIVARLDDPDGRAAPVSEVMRPAVFVPDAKRIDDLLSEMQRDHNHLAILVDEYGGTAGLVSIEDILEEIVGEIVDEYDTTEVPPVEELEDGRYRLSARLGLDEVAELFDVEFADEVTEEVETIGGLMALELGRVPLPGAHVVSVGLDLRAEGGHDRRGRVRVITVVAEKLDPAADPADTAAGDGAGDKADENDDEENR</sequence>
<protein>
    <recommendedName>
        <fullName evidence="17">HlyC/CorC family transporter</fullName>
    </recommendedName>
</protein>
<evidence type="ECO:0000313" key="15">
    <source>
        <dbReference type="EMBL" id="PAY22964.1"/>
    </source>
</evidence>
<dbReference type="PANTHER" id="PTHR22777:SF32">
    <property type="entry name" value="UPF0053 INNER MEMBRANE PROTEIN YFJD"/>
    <property type="match status" value="1"/>
</dbReference>
<dbReference type="RefSeq" id="WP_095718383.1">
    <property type="nucleotide sequence ID" value="NZ_NTGA01000018.1"/>
</dbReference>
<keyword evidence="16" id="KW-1185">Reference proteome</keyword>
<feature type="compositionally biased region" description="Low complexity" evidence="11">
    <location>
        <begin position="427"/>
        <end position="436"/>
    </location>
</feature>
<feature type="region of interest" description="Disordered" evidence="11">
    <location>
        <begin position="425"/>
        <end position="452"/>
    </location>
</feature>
<dbReference type="OrthoDB" id="110231at2"/>
<dbReference type="InterPro" id="IPR002550">
    <property type="entry name" value="CNNM"/>
</dbReference>
<evidence type="ECO:0000256" key="8">
    <source>
        <dbReference type="ARBA" id="ARBA00023136"/>
    </source>
</evidence>
<keyword evidence="7 9" id="KW-0129">CBS domain</keyword>
<dbReference type="SMART" id="SM01091">
    <property type="entry name" value="CorC_HlyC"/>
    <property type="match status" value="1"/>
</dbReference>
<dbReference type="SUPFAM" id="SSF56176">
    <property type="entry name" value="FAD-binding/transporter-associated domain-like"/>
    <property type="match status" value="1"/>
</dbReference>
<dbReference type="InterPro" id="IPR044751">
    <property type="entry name" value="Ion_transp-like_CBS"/>
</dbReference>
<gene>
    <name evidence="15" type="ORF">CEY15_10380</name>
</gene>
<feature type="transmembrane region" description="Helical" evidence="12">
    <location>
        <begin position="91"/>
        <end position="112"/>
    </location>
</feature>
<keyword evidence="4 10" id="KW-0812">Transmembrane</keyword>
<dbReference type="FunFam" id="3.10.580.10:FF:000002">
    <property type="entry name" value="Magnesium/cobalt efflux protein CorC"/>
    <property type="match status" value="1"/>
</dbReference>
<name>A0A2A2WPR9_9ACTN</name>
<evidence type="ECO:0000256" key="2">
    <source>
        <dbReference type="ARBA" id="ARBA00006337"/>
    </source>
</evidence>
<dbReference type="GO" id="GO:0005886">
    <property type="term" value="C:plasma membrane"/>
    <property type="evidence" value="ECO:0007669"/>
    <property type="project" value="UniProtKB-SubCell"/>
</dbReference>
<evidence type="ECO:0000313" key="16">
    <source>
        <dbReference type="Proteomes" id="UP000218810"/>
    </source>
</evidence>
<comment type="similarity">
    <text evidence="2">Belongs to the UPF0053 family.</text>
</comment>
<dbReference type="GO" id="GO:0050660">
    <property type="term" value="F:flavin adenine dinucleotide binding"/>
    <property type="evidence" value="ECO:0007669"/>
    <property type="project" value="InterPro"/>
</dbReference>
<evidence type="ECO:0008006" key="17">
    <source>
        <dbReference type="Google" id="ProtNLM"/>
    </source>
</evidence>
<feature type="domain" description="CNNM transmembrane" evidence="14">
    <location>
        <begin position="1"/>
        <end position="187"/>
    </location>
</feature>
<accession>A0A2A2WPR9</accession>
<dbReference type="Pfam" id="PF03471">
    <property type="entry name" value="CorC_HlyC"/>
    <property type="match status" value="1"/>
</dbReference>
<dbReference type="Gene3D" id="3.30.465.10">
    <property type="match status" value="1"/>
</dbReference>
<evidence type="ECO:0000256" key="3">
    <source>
        <dbReference type="ARBA" id="ARBA00022475"/>
    </source>
</evidence>
<dbReference type="AlphaFoldDB" id="A0A2A2WPR9"/>
<organism evidence="15 16">
    <name type="scientific">Dietzia natronolimnaea</name>
    <dbReference type="NCBI Taxonomy" id="161920"/>
    <lineage>
        <taxon>Bacteria</taxon>
        <taxon>Bacillati</taxon>
        <taxon>Actinomycetota</taxon>
        <taxon>Actinomycetes</taxon>
        <taxon>Mycobacteriales</taxon>
        <taxon>Dietziaceae</taxon>
        <taxon>Dietzia</taxon>
    </lineage>
</organism>
<proteinExistence type="inferred from homology"/>
<comment type="subcellular location">
    <subcellularLocation>
        <location evidence="1">Cell membrane</location>
        <topology evidence="1">Multi-pass membrane protein</topology>
    </subcellularLocation>
</comment>
<comment type="caution">
    <text evidence="15">The sequence shown here is derived from an EMBL/GenBank/DDBJ whole genome shotgun (WGS) entry which is preliminary data.</text>
</comment>
<dbReference type="EMBL" id="NTGA01000018">
    <property type="protein sequence ID" value="PAY22964.1"/>
    <property type="molecule type" value="Genomic_DNA"/>
</dbReference>
<evidence type="ECO:0000259" key="14">
    <source>
        <dbReference type="PROSITE" id="PS51846"/>
    </source>
</evidence>
<feature type="transmembrane region" description="Helical" evidence="12">
    <location>
        <begin position="132"/>
        <end position="153"/>
    </location>
</feature>
<evidence type="ECO:0000256" key="11">
    <source>
        <dbReference type="SAM" id="MobiDB-lite"/>
    </source>
</evidence>
<dbReference type="InterPro" id="IPR016169">
    <property type="entry name" value="FAD-bd_PCMH_sub2"/>
</dbReference>
<keyword evidence="5" id="KW-0677">Repeat</keyword>
<keyword evidence="8 10" id="KW-0472">Membrane</keyword>
<evidence type="ECO:0000256" key="12">
    <source>
        <dbReference type="SAM" id="Phobius"/>
    </source>
</evidence>
<keyword evidence="6 10" id="KW-1133">Transmembrane helix</keyword>
<evidence type="ECO:0000256" key="9">
    <source>
        <dbReference type="PROSITE-ProRule" id="PRU00703"/>
    </source>
</evidence>
<dbReference type="InterPro" id="IPR000644">
    <property type="entry name" value="CBS_dom"/>
</dbReference>
<dbReference type="Pfam" id="PF00571">
    <property type="entry name" value="CBS"/>
    <property type="match status" value="2"/>
</dbReference>
<feature type="domain" description="CBS" evidence="13">
    <location>
        <begin position="206"/>
        <end position="270"/>
    </location>
</feature>
<dbReference type="InterPro" id="IPR005170">
    <property type="entry name" value="Transptr-assoc_dom"/>
</dbReference>
<feature type="domain" description="CBS" evidence="13">
    <location>
        <begin position="273"/>
        <end position="330"/>
    </location>
</feature>
<dbReference type="InterPro" id="IPR036318">
    <property type="entry name" value="FAD-bd_PCMH-like_sf"/>
</dbReference>
<reference evidence="16" key="1">
    <citation type="submission" date="2017-09" db="EMBL/GenBank/DDBJ databases">
        <authorList>
            <person name="Zhang Y."/>
            <person name="Huang X."/>
            <person name="Liu J."/>
            <person name="Lu L."/>
            <person name="Peng K."/>
        </authorList>
    </citation>
    <scope>NUCLEOTIDE SEQUENCE [LARGE SCALE GENOMIC DNA]</scope>
    <source>
        <strain evidence="16">S-XJ-1</strain>
    </source>
</reference>
<dbReference type="PANTHER" id="PTHR22777">
    <property type="entry name" value="HEMOLYSIN-RELATED"/>
    <property type="match status" value="1"/>
</dbReference>
<evidence type="ECO:0000256" key="4">
    <source>
        <dbReference type="ARBA" id="ARBA00022692"/>
    </source>
</evidence>
<dbReference type="PROSITE" id="PS51371">
    <property type="entry name" value="CBS"/>
    <property type="match status" value="2"/>
</dbReference>
<evidence type="ECO:0000256" key="10">
    <source>
        <dbReference type="PROSITE-ProRule" id="PRU01193"/>
    </source>
</evidence>
<evidence type="ECO:0000256" key="1">
    <source>
        <dbReference type="ARBA" id="ARBA00004651"/>
    </source>
</evidence>
<dbReference type="SMART" id="SM00116">
    <property type="entry name" value="CBS"/>
    <property type="match status" value="2"/>
</dbReference>
<dbReference type="Gene3D" id="3.10.580.10">
    <property type="entry name" value="CBS-domain"/>
    <property type="match status" value="1"/>
</dbReference>
<evidence type="ECO:0000259" key="13">
    <source>
        <dbReference type="PROSITE" id="PS51371"/>
    </source>
</evidence>
<dbReference type="Proteomes" id="UP000218810">
    <property type="component" value="Unassembled WGS sequence"/>
</dbReference>
<evidence type="ECO:0000256" key="7">
    <source>
        <dbReference type="ARBA" id="ARBA00023122"/>
    </source>
</evidence>
<dbReference type="InterPro" id="IPR046342">
    <property type="entry name" value="CBS_dom_sf"/>
</dbReference>
<dbReference type="PROSITE" id="PS51846">
    <property type="entry name" value="CNNM"/>
    <property type="match status" value="1"/>
</dbReference>
<evidence type="ECO:0000256" key="5">
    <source>
        <dbReference type="ARBA" id="ARBA00022737"/>
    </source>
</evidence>
<evidence type="ECO:0000256" key="6">
    <source>
        <dbReference type="ARBA" id="ARBA00022989"/>
    </source>
</evidence>
<keyword evidence="3" id="KW-1003">Cell membrane</keyword>
<dbReference type="CDD" id="cd04590">
    <property type="entry name" value="CBS_pair_CorC_HlyC_assoc"/>
    <property type="match status" value="1"/>
</dbReference>
<dbReference type="SUPFAM" id="SSF54631">
    <property type="entry name" value="CBS-domain pair"/>
    <property type="match status" value="1"/>
</dbReference>
<feature type="transmembrane region" description="Helical" evidence="12">
    <location>
        <begin position="60"/>
        <end position="84"/>
    </location>
</feature>
<dbReference type="Pfam" id="PF01595">
    <property type="entry name" value="CNNM"/>
    <property type="match status" value="1"/>
</dbReference>